<comment type="caution">
    <text evidence="2">The sequence shown here is derived from an EMBL/GenBank/DDBJ whole genome shotgun (WGS) entry which is preliminary data.</text>
</comment>
<reference evidence="2 3" key="1">
    <citation type="submission" date="2020-12" db="EMBL/GenBank/DDBJ databases">
        <title>Revised draft genomes of Rhodomicrobium vannielii ATCC 17100 and Rhodomicrobium udaipurense JA643.</title>
        <authorList>
            <person name="Conners E.M."/>
            <person name="Davenport E.J."/>
            <person name="Bose A."/>
        </authorList>
    </citation>
    <scope>NUCLEOTIDE SEQUENCE [LARGE SCALE GENOMIC DNA]</scope>
    <source>
        <strain evidence="2 3">JA643</strain>
    </source>
</reference>
<dbReference type="InterPro" id="IPR002740">
    <property type="entry name" value="EVE_domain"/>
</dbReference>
<dbReference type="AlphaFoldDB" id="A0A8I1KJE8"/>
<protein>
    <submittedName>
        <fullName evidence="2">EVE domain-containing protein</fullName>
    </submittedName>
</protein>
<accession>A0A8I1KJE8</accession>
<dbReference type="CDD" id="cd21133">
    <property type="entry name" value="EVE"/>
    <property type="match status" value="1"/>
</dbReference>
<keyword evidence="3" id="KW-1185">Reference proteome</keyword>
<evidence type="ECO:0000259" key="1">
    <source>
        <dbReference type="Pfam" id="PF01878"/>
    </source>
</evidence>
<dbReference type="InterPro" id="IPR047197">
    <property type="entry name" value="THYN1-like_EVE"/>
</dbReference>
<dbReference type="PANTHER" id="PTHR14087">
    <property type="entry name" value="THYMOCYTE NUCLEAR PROTEIN 1"/>
    <property type="match status" value="1"/>
</dbReference>
<dbReference type="PANTHER" id="PTHR14087:SF7">
    <property type="entry name" value="THYMOCYTE NUCLEAR PROTEIN 1"/>
    <property type="match status" value="1"/>
</dbReference>
<proteinExistence type="predicted"/>
<evidence type="ECO:0000313" key="3">
    <source>
        <dbReference type="Proteomes" id="UP000623250"/>
    </source>
</evidence>
<name>A0A8I1KJE8_9HYPH</name>
<gene>
    <name evidence="2" type="ORF">JDN41_08875</name>
</gene>
<dbReference type="Proteomes" id="UP000623250">
    <property type="component" value="Unassembled WGS sequence"/>
</dbReference>
<dbReference type="SUPFAM" id="SSF88697">
    <property type="entry name" value="PUA domain-like"/>
    <property type="match status" value="1"/>
</dbReference>
<dbReference type="InterPro" id="IPR052181">
    <property type="entry name" value="5hmC_binding"/>
</dbReference>
<dbReference type="Pfam" id="PF01878">
    <property type="entry name" value="EVE"/>
    <property type="match status" value="1"/>
</dbReference>
<dbReference type="Gene3D" id="3.10.590.10">
    <property type="entry name" value="ph1033 like domains"/>
    <property type="match status" value="1"/>
</dbReference>
<sequence length="141" mass="15867">MAYWLFKTEPGTFSWDDQLKAGGKGEEWSGVRNALAQKNMRAMKKGDLGFFYHSVQEKRIVGVVRVLNEIHPDSTDPTERWNCVDVEAVGPFPEPVTLGEIKSEPRLANMALVKYSRLSVQPVTAEEWDIVCAIGGYKPPR</sequence>
<evidence type="ECO:0000313" key="2">
    <source>
        <dbReference type="EMBL" id="MBJ7543672.1"/>
    </source>
</evidence>
<dbReference type="RefSeq" id="WP_199502388.1">
    <property type="nucleotide sequence ID" value="NZ_JAEMUK010000016.1"/>
</dbReference>
<dbReference type="InterPro" id="IPR015947">
    <property type="entry name" value="PUA-like_sf"/>
</dbReference>
<organism evidence="2 3">
    <name type="scientific">Rhodomicrobium udaipurense</name>
    <dbReference type="NCBI Taxonomy" id="1202716"/>
    <lineage>
        <taxon>Bacteria</taxon>
        <taxon>Pseudomonadati</taxon>
        <taxon>Pseudomonadota</taxon>
        <taxon>Alphaproteobacteria</taxon>
        <taxon>Hyphomicrobiales</taxon>
        <taxon>Hyphomicrobiaceae</taxon>
        <taxon>Rhodomicrobium</taxon>
    </lineage>
</organism>
<feature type="domain" description="EVE" evidence="1">
    <location>
        <begin position="2"/>
        <end position="133"/>
    </location>
</feature>
<dbReference type="EMBL" id="JAEMUK010000016">
    <property type="protein sequence ID" value="MBJ7543672.1"/>
    <property type="molecule type" value="Genomic_DNA"/>
</dbReference>